<evidence type="ECO:0000313" key="7">
    <source>
        <dbReference type="Proteomes" id="UP000325516"/>
    </source>
</evidence>
<gene>
    <name evidence="6" type="ORF">F6J85_07970</name>
</gene>
<evidence type="ECO:0000259" key="5">
    <source>
        <dbReference type="PROSITE" id="PS50937"/>
    </source>
</evidence>
<feature type="domain" description="HTH merR-type" evidence="5">
    <location>
        <begin position="3"/>
        <end position="72"/>
    </location>
</feature>
<keyword evidence="3" id="KW-0238">DNA-binding</keyword>
<reference evidence="7" key="1">
    <citation type="submission" date="2019-09" db="EMBL/GenBank/DDBJ databases">
        <title>Mumia zhuanghuii sp. nov. isolated from the intestinal contents of plateau pika (Ochotona curzoniae) in the Qinghai-Tibet plateau of China.</title>
        <authorList>
            <person name="Tian Z."/>
        </authorList>
    </citation>
    <scope>NUCLEOTIDE SEQUENCE [LARGE SCALE GENOMIC DNA]</scope>
    <source>
        <strain evidence="7">L-031</strain>
    </source>
</reference>
<keyword evidence="7" id="KW-1185">Reference proteome</keyword>
<dbReference type="GO" id="GO:0003700">
    <property type="term" value="F:DNA-binding transcription factor activity"/>
    <property type="evidence" value="ECO:0007669"/>
    <property type="project" value="InterPro"/>
</dbReference>
<dbReference type="SUPFAM" id="SSF46955">
    <property type="entry name" value="Putative DNA-binding domain"/>
    <property type="match status" value="1"/>
</dbReference>
<sequence>MTALRAGELASRAGVNPETIRYYERRGLLGDPERTLGGHRIYDEDAVTLLRVIKAAQALGFTLAEVEELVETGSHAHRRRPRLAESARAKLADVEAKMRALDQMAGTLREVIANDCGDLAQCALEDNCPIPFAGITTSTGR</sequence>
<dbReference type="PROSITE" id="PS00552">
    <property type="entry name" value="HTH_MERR_1"/>
    <property type="match status" value="1"/>
</dbReference>
<dbReference type="Gene3D" id="1.10.1660.10">
    <property type="match status" value="1"/>
</dbReference>
<proteinExistence type="predicted"/>
<organism evidence="6 7">
    <name type="scientific">Microbacterium lushaniae</name>
    <dbReference type="NCBI Taxonomy" id="2614639"/>
    <lineage>
        <taxon>Bacteria</taxon>
        <taxon>Bacillati</taxon>
        <taxon>Actinomycetota</taxon>
        <taxon>Actinomycetes</taxon>
        <taxon>Micrococcales</taxon>
        <taxon>Microbacteriaceae</taxon>
        <taxon>Microbacterium</taxon>
    </lineage>
</organism>
<dbReference type="InterPro" id="IPR000551">
    <property type="entry name" value="MerR-type_HTH_dom"/>
</dbReference>
<dbReference type="RefSeq" id="WP_150924542.1">
    <property type="nucleotide sequence ID" value="NZ_CP044232.1"/>
</dbReference>
<protein>
    <submittedName>
        <fullName evidence="6">MerR family transcriptional regulator</fullName>
    </submittedName>
</protein>
<dbReference type="EMBL" id="CP044232">
    <property type="protein sequence ID" value="QEW03045.1"/>
    <property type="molecule type" value="Genomic_DNA"/>
</dbReference>
<dbReference type="PRINTS" id="PR00040">
    <property type="entry name" value="HTHMERR"/>
</dbReference>
<dbReference type="SMART" id="SM00422">
    <property type="entry name" value="HTH_MERR"/>
    <property type="match status" value="1"/>
</dbReference>
<dbReference type="Pfam" id="PF13411">
    <property type="entry name" value="MerR_1"/>
    <property type="match status" value="1"/>
</dbReference>
<dbReference type="InterPro" id="IPR009061">
    <property type="entry name" value="DNA-bd_dom_put_sf"/>
</dbReference>
<accession>A0A5J6L3U3</accession>
<keyword evidence="1" id="KW-0678">Repressor</keyword>
<dbReference type="Proteomes" id="UP000325516">
    <property type="component" value="Chromosome"/>
</dbReference>
<keyword evidence="2" id="KW-0805">Transcription regulation</keyword>
<evidence type="ECO:0000256" key="3">
    <source>
        <dbReference type="ARBA" id="ARBA00023125"/>
    </source>
</evidence>
<dbReference type="AlphaFoldDB" id="A0A5J6L3U3"/>
<dbReference type="PANTHER" id="PTHR30204">
    <property type="entry name" value="REDOX-CYCLING DRUG-SENSING TRANSCRIPTIONAL ACTIVATOR SOXR"/>
    <property type="match status" value="1"/>
</dbReference>
<name>A0A5J6L3U3_9MICO</name>
<dbReference type="GO" id="GO:0003677">
    <property type="term" value="F:DNA binding"/>
    <property type="evidence" value="ECO:0007669"/>
    <property type="project" value="UniProtKB-KW"/>
</dbReference>
<keyword evidence="4" id="KW-0804">Transcription</keyword>
<dbReference type="PROSITE" id="PS50937">
    <property type="entry name" value="HTH_MERR_2"/>
    <property type="match status" value="1"/>
</dbReference>
<dbReference type="PANTHER" id="PTHR30204:SF69">
    <property type="entry name" value="MERR-FAMILY TRANSCRIPTIONAL REGULATOR"/>
    <property type="match status" value="1"/>
</dbReference>
<dbReference type="InterPro" id="IPR047057">
    <property type="entry name" value="MerR_fam"/>
</dbReference>
<evidence type="ECO:0000256" key="4">
    <source>
        <dbReference type="ARBA" id="ARBA00023163"/>
    </source>
</evidence>
<evidence type="ECO:0000256" key="1">
    <source>
        <dbReference type="ARBA" id="ARBA00022491"/>
    </source>
</evidence>
<dbReference type="KEGG" id="mlz:F6J85_07970"/>
<evidence type="ECO:0000313" key="6">
    <source>
        <dbReference type="EMBL" id="QEW03045.1"/>
    </source>
</evidence>
<evidence type="ECO:0000256" key="2">
    <source>
        <dbReference type="ARBA" id="ARBA00023015"/>
    </source>
</evidence>